<organism evidence="10 11">
    <name type="scientific">Ruficoccus amylovorans</name>
    <dbReference type="NCBI Taxonomy" id="1804625"/>
    <lineage>
        <taxon>Bacteria</taxon>
        <taxon>Pseudomonadati</taxon>
        <taxon>Verrucomicrobiota</taxon>
        <taxon>Opitutia</taxon>
        <taxon>Puniceicoccales</taxon>
        <taxon>Cerasicoccaceae</taxon>
        <taxon>Ruficoccus</taxon>
    </lineage>
</organism>
<dbReference type="GO" id="GO:0000049">
    <property type="term" value="F:tRNA binding"/>
    <property type="evidence" value="ECO:0007669"/>
    <property type="project" value="UniProtKB-KW"/>
</dbReference>
<dbReference type="InterPro" id="IPR036920">
    <property type="entry name" value="Ribosomal_uL16_sf"/>
</dbReference>
<dbReference type="GO" id="GO:0005840">
    <property type="term" value="C:ribosome"/>
    <property type="evidence" value="ECO:0007669"/>
    <property type="project" value="UniProtKB-KW"/>
</dbReference>
<dbReference type="Pfam" id="PF00252">
    <property type="entry name" value="Ribosomal_L16"/>
    <property type="match status" value="1"/>
</dbReference>
<keyword evidence="7 9" id="KW-0694">RNA-binding</keyword>
<evidence type="ECO:0000256" key="8">
    <source>
        <dbReference type="RuleBase" id="RU004413"/>
    </source>
</evidence>
<evidence type="ECO:0000256" key="7">
    <source>
        <dbReference type="HAMAP-Rule" id="MF_01342"/>
    </source>
</evidence>
<dbReference type="HAMAP" id="MF_01342">
    <property type="entry name" value="Ribosomal_uL16"/>
    <property type="match status" value="1"/>
</dbReference>
<sequence>MAKLLPSKTKYRKVHKGRIRGNAKGCDTLAFGEFGIQSLERGKMTASQLEAARVAINRHLKRKGKMWLRVFPHKPVTKKPAETRQGKGKGSVEYWCAVVKPGTVLFEVGGTSQTLAREAMRLADGKLPFRCRFLSREELEQY</sequence>
<dbReference type="InterPro" id="IPR020798">
    <property type="entry name" value="Ribosomal_uL16_CS"/>
</dbReference>
<keyword evidence="4 7" id="KW-0689">Ribosomal protein</keyword>
<keyword evidence="3 7" id="KW-0699">rRNA-binding</keyword>
<dbReference type="PANTHER" id="PTHR12220">
    <property type="entry name" value="50S/60S RIBOSOMAL PROTEIN L16"/>
    <property type="match status" value="1"/>
</dbReference>
<dbReference type="GO" id="GO:0006412">
    <property type="term" value="P:translation"/>
    <property type="evidence" value="ECO:0007669"/>
    <property type="project" value="UniProtKB-UniRule"/>
</dbReference>
<dbReference type="RefSeq" id="WP_185674325.1">
    <property type="nucleotide sequence ID" value="NZ_JACHVB010000013.1"/>
</dbReference>
<dbReference type="PROSITE" id="PS00586">
    <property type="entry name" value="RIBOSOMAL_L16_1"/>
    <property type="match status" value="1"/>
</dbReference>
<dbReference type="InterPro" id="IPR016180">
    <property type="entry name" value="Ribosomal_uL16_dom"/>
</dbReference>
<dbReference type="Gene3D" id="3.90.1170.10">
    <property type="entry name" value="Ribosomal protein L10e/L16"/>
    <property type="match status" value="1"/>
</dbReference>
<dbReference type="Proteomes" id="UP000546464">
    <property type="component" value="Unassembled WGS sequence"/>
</dbReference>
<evidence type="ECO:0000256" key="2">
    <source>
        <dbReference type="ARBA" id="ARBA00022555"/>
    </source>
</evidence>
<comment type="subunit">
    <text evidence="7 9">Part of the 50S ribosomal subunit.</text>
</comment>
<dbReference type="NCBIfam" id="TIGR01164">
    <property type="entry name" value="rplP_bact"/>
    <property type="match status" value="1"/>
</dbReference>
<evidence type="ECO:0000256" key="4">
    <source>
        <dbReference type="ARBA" id="ARBA00022980"/>
    </source>
</evidence>
<dbReference type="AlphaFoldDB" id="A0A842HC98"/>
<dbReference type="InterPro" id="IPR000114">
    <property type="entry name" value="Ribosomal_uL16_bact-type"/>
</dbReference>
<evidence type="ECO:0000256" key="5">
    <source>
        <dbReference type="ARBA" id="ARBA00023274"/>
    </source>
</evidence>
<comment type="similarity">
    <text evidence="1 7 8">Belongs to the universal ribosomal protein uL16 family.</text>
</comment>
<evidence type="ECO:0000313" key="10">
    <source>
        <dbReference type="EMBL" id="MBC2593316.1"/>
    </source>
</evidence>
<dbReference type="FunFam" id="3.90.1170.10:FF:000001">
    <property type="entry name" value="50S ribosomal protein L16"/>
    <property type="match status" value="1"/>
</dbReference>
<gene>
    <name evidence="7 10" type="primary">rplP</name>
    <name evidence="10" type="ORF">H5P28_03480</name>
</gene>
<dbReference type="GO" id="GO:0003735">
    <property type="term" value="F:structural constituent of ribosome"/>
    <property type="evidence" value="ECO:0007669"/>
    <property type="project" value="InterPro"/>
</dbReference>
<keyword evidence="5 7" id="KW-0687">Ribonucleoprotein</keyword>
<reference evidence="10 11" key="1">
    <citation type="submission" date="2020-07" db="EMBL/GenBank/DDBJ databases">
        <authorList>
            <person name="Feng X."/>
        </authorList>
    </citation>
    <scope>NUCLEOTIDE SEQUENCE [LARGE SCALE GENOMIC DNA]</scope>
    <source>
        <strain evidence="10 11">JCM31066</strain>
    </source>
</reference>
<dbReference type="GO" id="GO:0019843">
    <property type="term" value="F:rRNA binding"/>
    <property type="evidence" value="ECO:0007669"/>
    <property type="project" value="UniProtKB-UniRule"/>
</dbReference>
<keyword evidence="2 7" id="KW-0820">tRNA-binding</keyword>
<dbReference type="InterPro" id="IPR047873">
    <property type="entry name" value="Ribosomal_uL16"/>
</dbReference>
<comment type="caution">
    <text evidence="10">The sequence shown here is derived from an EMBL/GenBank/DDBJ whole genome shotgun (WGS) entry which is preliminary data.</text>
</comment>
<keyword evidence="11" id="KW-1185">Reference proteome</keyword>
<dbReference type="SUPFAM" id="SSF54686">
    <property type="entry name" value="Ribosomal protein L16p/L10e"/>
    <property type="match status" value="1"/>
</dbReference>
<dbReference type="EMBL" id="JACHVB010000013">
    <property type="protein sequence ID" value="MBC2593316.1"/>
    <property type="molecule type" value="Genomic_DNA"/>
</dbReference>
<comment type="function">
    <text evidence="7 9">Binds 23S rRNA and is also seen to make contacts with the A and possibly P site tRNAs.</text>
</comment>
<dbReference type="PRINTS" id="PR00060">
    <property type="entry name" value="RIBOSOMALL16"/>
</dbReference>
<protein>
    <recommendedName>
        <fullName evidence="6 7">Large ribosomal subunit protein uL16</fullName>
    </recommendedName>
</protein>
<proteinExistence type="inferred from homology"/>
<dbReference type="PANTHER" id="PTHR12220:SF13">
    <property type="entry name" value="LARGE RIBOSOMAL SUBUNIT PROTEIN UL16M"/>
    <property type="match status" value="1"/>
</dbReference>
<evidence type="ECO:0000256" key="3">
    <source>
        <dbReference type="ARBA" id="ARBA00022730"/>
    </source>
</evidence>
<evidence type="ECO:0000256" key="6">
    <source>
        <dbReference type="ARBA" id="ARBA00035198"/>
    </source>
</evidence>
<accession>A0A842HC98</accession>
<evidence type="ECO:0000256" key="1">
    <source>
        <dbReference type="ARBA" id="ARBA00008931"/>
    </source>
</evidence>
<dbReference type="CDD" id="cd01433">
    <property type="entry name" value="Ribosomal_L16_L10e"/>
    <property type="match status" value="1"/>
</dbReference>
<evidence type="ECO:0000313" key="11">
    <source>
        <dbReference type="Proteomes" id="UP000546464"/>
    </source>
</evidence>
<evidence type="ECO:0000256" key="9">
    <source>
        <dbReference type="RuleBase" id="RU004414"/>
    </source>
</evidence>
<dbReference type="GO" id="GO:1990904">
    <property type="term" value="C:ribonucleoprotein complex"/>
    <property type="evidence" value="ECO:0007669"/>
    <property type="project" value="UniProtKB-KW"/>
</dbReference>
<name>A0A842HC98_9BACT</name>